<dbReference type="Proteomes" id="UP000439903">
    <property type="component" value="Unassembled WGS sequence"/>
</dbReference>
<dbReference type="EMBL" id="WTPW01001078">
    <property type="protein sequence ID" value="KAF0458504.1"/>
    <property type="molecule type" value="Genomic_DNA"/>
</dbReference>
<evidence type="ECO:0000313" key="1">
    <source>
        <dbReference type="EMBL" id="KAF0458504.1"/>
    </source>
</evidence>
<name>A0A8H3XGK4_GIGMA</name>
<dbReference type="AlphaFoldDB" id="A0A8H3XGK4"/>
<gene>
    <name evidence="1" type="ORF">F8M41_000964</name>
</gene>
<proteinExistence type="predicted"/>
<comment type="caution">
    <text evidence="1">The sequence shown here is derived from an EMBL/GenBank/DDBJ whole genome shotgun (WGS) entry which is preliminary data.</text>
</comment>
<evidence type="ECO:0000313" key="2">
    <source>
        <dbReference type="Proteomes" id="UP000439903"/>
    </source>
</evidence>
<reference evidence="1 2" key="1">
    <citation type="journal article" date="2019" name="Environ. Microbiol.">
        <title>At the nexus of three kingdoms: the genome of the mycorrhizal fungus Gigaspora margarita provides insights into plant, endobacterial and fungal interactions.</title>
        <authorList>
            <person name="Venice F."/>
            <person name="Ghignone S."/>
            <person name="Salvioli di Fossalunga A."/>
            <person name="Amselem J."/>
            <person name="Novero M."/>
            <person name="Xianan X."/>
            <person name="Sedzielewska Toro K."/>
            <person name="Morin E."/>
            <person name="Lipzen A."/>
            <person name="Grigoriev I.V."/>
            <person name="Henrissat B."/>
            <person name="Martin F.M."/>
            <person name="Bonfante P."/>
        </authorList>
    </citation>
    <scope>NUCLEOTIDE SEQUENCE [LARGE SCALE GENOMIC DNA]</scope>
    <source>
        <strain evidence="1 2">BEG34</strain>
    </source>
</reference>
<organism evidence="1 2">
    <name type="scientific">Gigaspora margarita</name>
    <dbReference type="NCBI Taxonomy" id="4874"/>
    <lineage>
        <taxon>Eukaryota</taxon>
        <taxon>Fungi</taxon>
        <taxon>Fungi incertae sedis</taxon>
        <taxon>Mucoromycota</taxon>
        <taxon>Glomeromycotina</taxon>
        <taxon>Glomeromycetes</taxon>
        <taxon>Diversisporales</taxon>
        <taxon>Gigasporaceae</taxon>
        <taxon>Gigaspora</taxon>
    </lineage>
</organism>
<sequence>MEIIYQEIIHLYDSEGVHIFYPRKNSNICNDPFQLVELNQQLINNGALLKSSAKPRKSSHILHVVTNNEIPKENVQPCSKKSKLLVETFKNTTQQLSAKVSQQVVTQS</sequence>
<keyword evidence="2" id="KW-1185">Reference proteome</keyword>
<protein>
    <submittedName>
        <fullName evidence="1">Gephyrin: PROVISIONAL</fullName>
    </submittedName>
</protein>
<accession>A0A8H3XGK4</accession>
<dbReference type="OrthoDB" id="10554871at2759"/>